<dbReference type="Proteomes" id="UP000681720">
    <property type="component" value="Unassembled WGS sequence"/>
</dbReference>
<evidence type="ECO:0000313" key="1">
    <source>
        <dbReference type="EMBL" id="CAF4168029.1"/>
    </source>
</evidence>
<sequence length="46" mass="5094">MQCLKKQVTTKTHTSDHPLIVTTRLVIQQILVEDIELSGELGTGAF</sequence>
<dbReference type="AlphaFoldDB" id="A0A8S2RHM7"/>
<comment type="caution">
    <text evidence="1">The sequence shown here is derived from an EMBL/GenBank/DDBJ whole genome shotgun (WGS) entry which is preliminary data.</text>
</comment>
<gene>
    <name evidence="1" type="ORF">GIL414_LOCUS20234</name>
</gene>
<proteinExistence type="predicted"/>
<evidence type="ECO:0000313" key="2">
    <source>
        <dbReference type="Proteomes" id="UP000681720"/>
    </source>
</evidence>
<reference evidence="1" key="1">
    <citation type="submission" date="2021-02" db="EMBL/GenBank/DDBJ databases">
        <authorList>
            <person name="Nowell W R."/>
        </authorList>
    </citation>
    <scope>NUCLEOTIDE SEQUENCE</scope>
</reference>
<protein>
    <submittedName>
        <fullName evidence="1">Uncharacterized protein</fullName>
    </submittedName>
</protein>
<name>A0A8S2RHM7_9BILA</name>
<feature type="non-terminal residue" evidence="1">
    <location>
        <position position="46"/>
    </location>
</feature>
<dbReference type="EMBL" id="CAJOBJ010012933">
    <property type="protein sequence ID" value="CAF4168029.1"/>
    <property type="molecule type" value="Genomic_DNA"/>
</dbReference>
<accession>A0A8S2RHM7</accession>
<organism evidence="1 2">
    <name type="scientific">Rotaria magnacalcarata</name>
    <dbReference type="NCBI Taxonomy" id="392030"/>
    <lineage>
        <taxon>Eukaryota</taxon>
        <taxon>Metazoa</taxon>
        <taxon>Spiralia</taxon>
        <taxon>Gnathifera</taxon>
        <taxon>Rotifera</taxon>
        <taxon>Eurotatoria</taxon>
        <taxon>Bdelloidea</taxon>
        <taxon>Philodinida</taxon>
        <taxon>Philodinidae</taxon>
        <taxon>Rotaria</taxon>
    </lineage>
</organism>